<dbReference type="InterPro" id="IPR032567">
    <property type="entry name" value="RTL1-rel"/>
</dbReference>
<evidence type="ECO:0000259" key="3">
    <source>
        <dbReference type="PROSITE" id="PS50158"/>
    </source>
</evidence>
<accession>A0AAD8W5L8</accession>
<feature type="domain" description="CCHC-type" evidence="3">
    <location>
        <begin position="321"/>
        <end position="336"/>
    </location>
</feature>
<evidence type="ECO:0000256" key="2">
    <source>
        <dbReference type="SAM" id="MobiDB-lite"/>
    </source>
</evidence>
<evidence type="ECO:0000313" key="5">
    <source>
        <dbReference type="Proteomes" id="UP001231189"/>
    </source>
</evidence>
<dbReference type="GO" id="GO:0008270">
    <property type="term" value="F:zinc ion binding"/>
    <property type="evidence" value="ECO:0007669"/>
    <property type="project" value="UniProtKB-KW"/>
</dbReference>
<dbReference type="AlphaFoldDB" id="A0AAD8W5L8"/>
<dbReference type="PANTHER" id="PTHR15503:SF42">
    <property type="entry name" value="ZINC FINGER, CCHC-TYPE, RETROTRANSPOSON GAG DOMAIN, ASPARTIC PEPTIDASE DOMAIN PROTEIN-RELATED"/>
    <property type="match status" value="1"/>
</dbReference>
<dbReference type="InterPro" id="IPR001878">
    <property type="entry name" value="Znf_CCHC"/>
</dbReference>
<dbReference type="InterPro" id="IPR036875">
    <property type="entry name" value="Znf_CCHC_sf"/>
</dbReference>
<keyword evidence="1" id="KW-0863">Zinc-finger</keyword>
<feature type="compositionally biased region" description="Gly residues" evidence="2">
    <location>
        <begin position="359"/>
        <end position="371"/>
    </location>
</feature>
<keyword evidence="5" id="KW-1185">Reference proteome</keyword>
<name>A0AAD8W5L8_LOLMU</name>
<dbReference type="Gene3D" id="4.10.60.10">
    <property type="entry name" value="Zinc finger, CCHC-type"/>
    <property type="match status" value="1"/>
</dbReference>
<dbReference type="EMBL" id="JAUUTY010000004">
    <property type="protein sequence ID" value="KAK1642860.1"/>
    <property type="molecule type" value="Genomic_DNA"/>
</dbReference>
<gene>
    <name evidence="4" type="ORF">QYE76_060665</name>
</gene>
<comment type="caution">
    <text evidence="4">The sequence shown here is derived from an EMBL/GenBank/DDBJ whole genome shotgun (WGS) entry which is preliminary data.</text>
</comment>
<keyword evidence="1" id="KW-0479">Metal-binding</keyword>
<dbReference type="SUPFAM" id="SSF57756">
    <property type="entry name" value="Retrovirus zinc finger-like domains"/>
    <property type="match status" value="1"/>
</dbReference>
<dbReference type="InterPro" id="IPR005162">
    <property type="entry name" value="Retrotrans_gag_dom"/>
</dbReference>
<organism evidence="4 5">
    <name type="scientific">Lolium multiflorum</name>
    <name type="common">Italian ryegrass</name>
    <name type="synonym">Lolium perenne subsp. multiflorum</name>
    <dbReference type="NCBI Taxonomy" id="4521"/>
    <lineage>
        <taxon>Eukaryota</taxon>
        <taxon>Viridiplantae</taxon>
        <taxon>Streptophyta</taxon>
        <taxon>Embryophyta</taxon>
        <taxon>Tracheophyta</taxon>
        <taxon>Spermatophyta</taxon>
        <taxon>Magnoliopsida</taxon>
        <taxon>Liliopsida</taxon>
        <taxon>Poales</taxon>
        <taxon>Poaceae</taxon>
        <taxon>BOP clade</taxon>
        <taxon>Pooideae</taxon>
        <taxon>Poodae</taxon>
        <taxon>Poeae</taxon>
        <taxon>Poeae Chloroplast Group 2 (Poeae type)</taxon>
        <taxon>Loliodinae</taxon>
        <taxon>Loliinae</taxon>
        <taxon>Lolium</taxon>
    </lineage>
</organism>
<feature type="region of interest" description="Disordered" evidence="2">
    <location>
        <begin position="1"/>
        <end position="20"/>
    </location>
</feature>
<dbReference type="Pfam" id="PF00098">
    <property type="entry name" value="zf-CCHC"/>
    <property type="match status" value="2"/>
</dbReference>
<feature type="region of interest" description="Disordered" evidence="2">
    <location>
        <begin position="270"/>
        <end position="308"/>
    </location>
</feature>
<dbReference type="PROSITE" id="PS50158">
    <property type="entry name" value="ZF_CCHC"/>
    <property type="match status" value="2"/>
</dbReference>
<dbReference type="GO" id="GO:0003676">
    <property type="term" value="F:nucleic acid binding"/>
    <property type="evidence" value="ECO:0007669"/>
    <property type="project" value="InterPro"/>
</dbReference>
<protein>
    <recommendedName>
        <fullName evidence="3">CCHC-type domain-containing protein</fullName>
    </recommendedName>
</protein>
<feature type="region of interest" description="Disordered" evidence="2">
    <location>
        <begin position="353"/>
        <end position="379"/>
    </location>
</feature>
<evidence type="ECO:0000256" key="1">
    <source>
        <dbReference type="PROSITE-ProRule" id="PRU00047"/>
    </source>
</evidence>
<dbReference type="SMART" id="SM00343">
    <property type="entry name" value="ZnF_C2HC"/>
    <property type="match status" value="2"/>
</dbReference>
<feature type="compositionally biased region" description="Basic and acidic residues" evidence="2">
    <location>
        <begin position="7"/>
        <end position="20"/>
    </location>
</feature>
<proteinExistence type="predicted"/>
<feature type="compositionally biased region" description="Low complexity" evidence="2">
    <location>
        <begin position="294"/>
        <end position="306"/>
    </location>
</feature>
<dbReference type="Proteomes" id="UP001231189">
    <property type="component" value="Unassembled WGS sequence"/>
</dbReference>
<feature type="domain" description="CCHC-type" evidence="3">
    <location>
        <begin position="341"/>
        <end position="356"/>
    </location>
</feature>
<keyword evidence="1" id="KW-0862">Zinc</keyword>
<evidence type="ECO:0000313" key="4">
    <source>
        <dbReference type="EMBL" id="KAK1642860.1"/>
    </source>
</evidence>
<dbReference type="Pfam" id="PF03732">
    <property type="entry name" value="Retrotrans_gag"/>
    <property type="match status" value="1"/>
</dbReference>
<reference evidence="4" key="1">
    <citation type="submission" date="2023-07" db="EMBL/GenBank/DDBJ databases">
        <title>A chromosome-level genome assembly of Lolium multiflorum.</title>
        <authorList>
            <person name="Chen Y."/>
            <person name="Copetti D."/>
            <person name="Kolliker R."/>
            <person name="Studer B."/>
        </authorList>
    </citation>
    <scope>NUCLEOTIDE SEQUENCE</scope>
    <source>
        <strain evidence="4">02402/16</strain>
        <tissue evidence="4">Leaf</tissue>
    </source>
</reference>
<dbReference type="PANTHER" id="PTHR15503">
    <property type="entry name" value="LDOC1 RELATED"/>
    <property type="match status" value="1"/>
</dbReference>
<sequence>MAGAKSGEPRRNRAATAEETRVAKADCLNRLEENYGNNEGAEIIGYEEPDLSGANMASSRPGRNVKVMDSTLNEYQGGLADILRAMLLEFGCDPQIPQNRVERPENPGVTLADFQNTKPISFAYAPEPMDAEDWLMDTERKLNTVGCNDPGEAVYPAGKVFTWEEFARKFRESNVPESIVELKRREFESLEQKDKAILTYVREFSKLSRYAVDEVNTEDKKKKRFLRGLSPQFKVQLRMMRATEFQELVDAAITLEDDFKQLQEEKRKKAKFEPKRFVSNKPNTSLSFKPRYSNNNNNNNNGNYYGSRKNQAFQTANPIICRSCGLTGHFAKDCKKPRIICFGCRQEGHMLKDCPKKNSGGGRGGNTGGAGRIRSPSAS</sequence>